<gene>
    <name evidence="4" type="ORF">M3N55_04635</name>
</gene>
<organism evidence="4 5">
    <name type="scientific">Roseinatronobacter domitianus</name>
    <dbReference type="NCBI Taxonomy" id="2940293"/>
    <lineage>
        <taxon>Bacteria</taxon>
        <taxon>Pseudomonadati</taxon>
        <taxon>Pseudomonadota</taxon>
        <taxon>Alphaproteobacteria</taxon>
        <taxon>Rhodobacterales</taxon>
        <taxon>Paracoccaceae</taxon>
        <taxon>Roseinatronobacter</taxon>
    </lineage>
</organism>
<evidence type="ECO:0000256" key="2">
    <source>
        <dbReference type="ARBA" id="ARBA00013346"/>
    </source>
</evidence>
<reference evidence="4 5" key="1">
    <citation type="submission" date="2022-05" db="EMBL/GenBank/DDBJ databases">
        <title>Seasonal and diel survey of microbial diversity of the Tyrrhenian coast.</title>
        <authorList>
            <person name="Gattoni G."/>
            <person name="Corral P."/>
        </authorList>
    </citation>
    <scope>NUCLEOTIDE SEQUENCE [LARGE SCALE GENOMIC DNA]</scope>
    <source>
        <strain evidence="4 5">V10</strain>
    </source>
</reference>
<dbReference type="Gene3D" id="3.40.50.150">
    <property type="entry name" value="Vaccinia Virus protein VP39"/>
    <property type="match status" value="1"/>
</dbReference>
<evidence type="ECO:0000256" key="3">
    <source>
        <dbReference type="ARBA" id="ARBA00030757"/>
    </source>
</evidence>
<proteinExistence type="inferred from homology"/>
<keyword evidence="5" id="KW-1185">Reference proteome</keyword>
<dbReference type="InterPro" id="IPR000682">
    <property type="entry name" value="PCMT"/>
</dbReference>
<dbReference type="PANTHER" id="PTHR11579:SF18">
    <property type="entry name" value="PROTEIN-L-ISOASPARTATE O-METHYLTRANSFERASE"/>
    <property type="match status" value="1"/>
</dbReference>
<dbReference type="InterPro" id="IPR029063">
    <property type="entry name" value="SAM-dependent_MTases_sf"/>
</dbReference>
<comment type="caution">
    <text evidence="4">The sequence shown here is derived from an EMBL/GenBank/DDBJ whole genome shotgun (WGS) entry which is preliminary data.</text>
</comment>
<dbReference type="SUPFAM" id="SSF53335">
    <property type="entry name" value="S-adenosyl-L-methionine-dependent methyltransferases"/>
    <property type="match status" value="1"/>
</dbReference>
<name>A0ABT0LZH6_9RHOB</name>
<evidence type="ECO:0000313" key="5">
    <source>
        <dbReference type="Proteomes" id="UP001202550"/>
    </source>
</evidence>
<sequence>MPDFTARRTMMVDTQVRPSDVTKFPIIDAMLRIPREVFTPERLIEAAYMGNNIDLGGGRVLLEPRTFAKMLDALEVGNRDLVLDIACGTGYSAAVLAQIAQGVVAVEEDTVLAAEAQAALSATGCDTVVLHTGPLTNGAPDYAPYDAMILQGGVEQFPDALTDQLREGGRAACLFVEGSLGVVRIGVKQQGRIAWRDEFNAGAPVLPGFERDHAFSL</sequence>
<dbReference type="Proteomes" id="UP001202550">
    <property type="component" value="Unassembled WGS sequence"/>
</dbReference>
<protein>
    <recommendedName>
        <fullName evidence="2">Protein-L-isoaspartate O-methyltransferase</fullName>
    </recommendedName>
    <alternativeName>
        <fullName evidence="3">Protein L-isoaspartyl methyltransferase</fullName>
    </alternativeName>
</protein>
<evidence type="ECO:0000256" key="1">
    <source>
        <dbReference type="ARBA" id="ARBA00005369"/>
    </source>
</evidence>
<dbReference type="PANTHER" id="PTHR11579">
    <property type="entry name" value="PROTEIN-L-ISOASPARTATE O-METHYLTRANSFERASE"/>
    <property type="match status" value="1"/>
</dbReference>
<dbReference type="Pfam" id="PF01135">
    <property type="entry name" value="PCMT"/>
    <property type="match status" value="1"/>
</dbReference>
<dbReference type="EMBL" id="JALZWP010000003">
    <property type="protein sequence ID" value="MCL1628008.1"/>
    <property type="molecule type" value="Genomic_DNA"/>
</dbReference>
<accession>A0ABT0LZH6</accession>
<comment type="similarity">
    <text evidence="1">Belongs to the methyltransferase superfamily. L-isoaspartyl/D-aspartyl protein methyltransferase family.</text>
</comment>
<evidence type="ECO:0000313" key="4">
    <source>
        <dbReference type="EMBL" id="MCL1628008.1"/>
    </source>
</evidence>
<dbReference type="RefSeq" id="WP_249056858.1">
    <property type="nucleotide sequence ID" value="NZ_JALZWP010000003.1"/>
</dbReference>